<evidence type="ECO:0000256" key="4">
    <source>
        <dbReference type="ARBA" id="ARBA00022553"/>
    </source>
</evidence>
<dbReference type="InterPro" id="IPR024171">
    <property type="entry name" value="SRK-like_kinase"/>
</dbReference>
<dbReference type="Gene3D" id="3.30.200.20">
    <property type="entry name" value="Phosphorylase Kinase, domain 1"/>
    <property type="match status" value="1"/>
</dbReference>
<keyword evidence="8" id="KW-0430">Lectin</keyword>
<dbReference type="Pfam" id="PF01453">
    <property type="entry name" value="B_lectin"/>
    <property type="match status" value="1"/>
</dbReference>
<dbReference type="KEGG" id="nnu:104608853"/>
<evidence type="ECO:0000259" key="23">
    <source>
        <dbReference type="PROSITE" id="PS50011"/>
    </source>
</evidence>
<keyword evidence="3 19" id="KW-0723">Serine/threonine-protein kinase</keyword>
<dbReference type="PROSITE" id="PS00108">
    <property type="entry name" value="PROTEIN_KINASE_ST"/>
    <property type="match status" value="1"/>
</dbReference>
<comment type="catalytic activity">
    <reaction evidence="17 19">
        <text>L-threonyl-[protein] + ATP = O-phospho-L-threonyl-[protein] + ADP + H(+)</text>
        <dbReference type="Rhea" id="RHEA:46608"/>
        <dbReference type="Rhea" id="RHEA-COMP:11060"/>
        <dbReference type="Rhea" id="RHEA-COMP:11605"/>
        <dbReference type="ChEBI" id="CHEBI:15378"/>
        <dbReference type="ChEBI" id="CHEBI:30013"/>
        <dbReference type="ChEBI" id="CHEBI:30616"/>
        <dbReference type="ChEBI" id="CHEBI:61977"/>
        <dbReference type="ChEBI" id="CHEBI:456216"/>
        <dbReference type="EC" id="2.7.11.1"/>
    </reaction>
</comment>
<evidence type="ECO:0000259" key="25">
    <source>
        <dbReference type="PROSITE" id="PS50927"/>
    </source>
</evidence>
<dbReference type="AlphaFoldDB" id="A0A1U8B247"/>
<dbReference type="SMART" id="SM00108">
    <property type="entry name" value="B_lectin"/>
    <property type="match status" value="1"/>
</dbReference>
<evidence type="ECO:0000256" key="5">
    <source>
        <dbReference type="ARBA" id="ARBA00022679"/>
    </source>
</evidence>
<dbReference type="SUPFAM" id="SSF56112">
    <property type="entry name" value="Protein kinase-like (PK-like)"/>
    <property type="match status" value="1"/>
</dbReference>
<evidence type="ECO:0000256" key="16">
    <source>
        <dbReference type="ARBA" id="ARBA00023180"/>
    </source>
</evidence>
<proteinExistence type="inferred from homology"/>
<keyword evidence="5 19" id="KW-0808">Transferase</keyword>
<dbReference type="InterPro" id="IPR000742">
    <property type="entry name" value="EGF"/>
</dbReference>
<dbReference type="GO" id="GO:0006955">
    <property type="term" value="P:immune response"/>
    <property type="evidence" value="ECO:0000318"/>
    <property type="project" value="GO_Central"/>
</dbReference>
<keyword evidence="9 19" id="KW-0547">Nucleotide-binding</keyword>
<dbReference type="EC" id="2.7.11.1" evidence="19"/>
<organism evidence="27 28">
    <name type="scientific">Nelumbo nucifera</name>
    <name type="common">Sacred lotus</name>
    <dbReference type="NCBI Taxonomy" id="4432"/>
    <lineage>
        <taxon>Eukaryota</taxon>
        <taxon>Viridiplantae</taxon>
        <taxon>Streptophyta</taxon>
        <taxon>Embryophyta</taxon>
        <taxon>Tracheophyta</taxon>
        <taxon>Spermatophyta</taxon>
        <taxon>Magnoliopsida</taxon>
        <taxon>Proteales</taxon>
        <taxon>Nelumbonaceae</taxon>
        <taxon>Nelumbo</taxon>
    </lineage>
</organism>
<evidence type="ECO:0000256" key="18">
    <source>
        <dbReference type="ARBA" id="ARBA00048679"/>
    </source>
</evidence>
<dbReference type="PIRSF" id="PIRSF000641">
    <property type="entry name" value="SRK"/>
    <property type="match status" value="1"/>
</dbReference>
<dbReference type="PROSITE" id="PS50927">
    <property type="entry name" value="BULB_LECTIN"/>
    <property type="match status" value="1"/>
</dbReference>
<keyword evidence="16" id="KW-0325">Glycoprotein</keyword>
<dbReference type="GO" id="GO:0005886">
    <property type="term" value="C:plasma membrane"/>
    <property type="evidence" value="ECO:0000318"/>
    <property type="project" value="GO_Central"/>
</dbReference>
<feature type="compositionally biased region" description="Low complexity" evidence="21">
    <location>
        <begin position="866"/>
        <end position="883"/>
    </location>
</feature>
<dbReference type="GeneID" id="104608853"/>
<comment type="catalytic activity">
    <reaction evidence="18 19">
        <text>L-seryl-[protein] + ATP = O-phospho-L-seryl-[protein] + ADP + H(+)</text>
        <dbReference type="Rhea" id="RHEA:17989"/>
        <dbReference type="Rhea" id="RHEA-COMP:9863"/>
        <dbReference type="Rhea" id="RHEA-COMP:11604"/>
        <dbReference type="ChEBI" id="CHEBI:15378"/>
        <dbReference type="ChEBI" id="CHEBI:29999"/>
        <dbReference type="ChEBI" id="CHEBI:30616"/>
        <dbReference type="ChEBI" id="CHEBI:83421"/>
        <dbReference type="ChEBI" id="CHEBI:456216"/>
        <dbReference type="EC" id="2.7.11.1"/>
    </reaction>
</comment>
<dbReference type="Pfam" id="PF00954">
    <property type="entry name" value="S_locus_glycop"/>
    <property type="match status" value="1"/>
</dbReference>
<evidence type="ECO:0000256" key="1">
    <source>
        <dbReference type="ARBA" id="ARBA00004251"/>
    </source>
</evidence>
<dbReference type="InterPro" id="IPR003609">
    <property type="entry name" value="Pan_app"/>
</dbReference>
<dbReference type="FunCoup" id="A0A1U8B247">
    <property type="interactions" value="21"/>
</dbReference>
<dbReference type="OMA" id="GEIQFYF"/>
<reference evidence="28" key="1">
    <citation type="submission" date="2025-08" db="UniProtKB">
        <authorList>
            <consortium name="RefSeq"/>
        </authorList>
    </citation>
    <scope>IDENTIFICATION</scope>
</reference>
<evidence type="ECO:0000256" key="15">
    <source>
        <dbReference type="ARBA" id="ARBA00023170"/>
    </source>
</evidence>
<dbReference type="FunFam" id="2.90.10.10:FF:000009">
    <property type="entry name" value="Receptor-like serine/threonine-protein kinase SD1-8"/>
    <property type="match status" value="1"/>
</dbReference>
<evidence type="ECO:0000313" key="27">
    <source>
        <dbReference type="Proteomes" id="UP000189703"/>
    </source>
</evidence>
<feature type="transmembrane region" description="Helical" evidence="22">
    <location>
        <begin position="487"/>
        <end position="511"/>
    </location>
</feature>
<evidence type="ECO:0000256" key="21">
    <source>
        <dbReference type="SAM" id="MobiDB-lite"/>
    </source>
</evidence>
<evidence type="ECO:0000256" key="7">
    <source>
        <dbReference type="ARBA" id="ARBA00022729"/>
    </source>
</evidence>
<evidence type="ECO:0000313" key="28">
    <source>
        <dbReference type="RefSeq" id="XP_010273260.1"/>
    </source>
</evidence>
<dbReference type="Gene3D" id="2.90.10.10">
    <property type="entry name" value="Bulb-type lectin domain"/>
    <property type="match status" value="1"/>
</dbReference>
<evidence type="ECO:0000256" key="20">
    <source>
        <dbReference type="PROSITE-ProRule" id="PRU00076"/>
    </source>
</evidence>
<dbReference type="FunFam" id="3.30.200.20:FF:001037">
    <property type="entry name" value="Putative G-type lectin S-receptor-like serine/threonine-protein kinase"/>
    <property type="match status" value="1"/>
</dbReference>
<dbReference type="InterPro" id="IPR001480">
    <property type="entry name" value="Bulb-type_lectin_dom"/>
</dbReference>
<dbReference type="GO" id="GO:0106310">
    <property type="term" value="F:protein serine kinase activity"/>
    <property type="evidence" value="ECO:0007669"/>
    <property type="project" value="RHEA"/>
</dbReference>
<dbReference type="CDD" id="cd14066">
    <property type="entry name" value="STKc_IRAK"/>
    <property type="match status" value="1"/>
</dbReference>
<dbReference type="PROSITE" id="PS51257">
    <property type="entry name" value="PROKAR_LIPOPROTEIN"/>
    <property type="match status" value="1"/>
</dbReference>
<feature type="domain" description="Apple" evidence="26">
    <location>
        <begin position="354"/>
        <end position="451"/>
    </location>
</feature>
<dbReference type="PANTHER" id="PTHR27002">
    <property type="entry name" value="RECEPTOR-LIKE SERINE/THREONINE-PROTEIN KINASE SD1-8"/>
    <property type="match status" value="1"/>
</dbReference>
<feature type="domain" description="Protein kinase" evidence="23">
    <location>
        <begin position="573"/>
        <end position="859"/>
    </location>
</feature>
<comment type="subcellular location">
    <subcellularLocation>
        <location evidence="1">Cell membrane</location>
        <topology evidence="1">Single-pass type I membrane protein</topology>
    </subcellularLocation>
</comment>
<dbReference type="GO" id="GO:0005524">
    <property type="term" value="F:ATP binding"/>
    <property type="evidence" value="ECO:0007669"/>
    <property type="project" value="UniProtKB-KW"/>
</dbReference>
<dbReference type="Proteomes" id="UP000189703">
    <property type="component" value="Unplaced"/>
</dbReference>
<dbReference type="InParanoid" id="A0A1U8B247"/>
<dbReference type="SMART" id="SM00220">
    <property type="entry name" value="S_TKc"/>
    <property type="match status" value="1"/>
</dbReference>
<evidence type="ECO:0000259" key="26">
    <source>
        <dbReference type="PROSITE" id="PS50948"/>
    </source>
</evidence>
<dbReference type="GO" id="GO:0007165">
    <property type="term" value="P:signal transduction"/>
    <property type="evidence" value="ECO:0000318"/>
    <property type="project" value="GO_Central"/>
</dbReference>
<evidence type="ECO:0000256" key="14">
    <source>
        <dbReference type="ARBA" id="ARBA00023157"/>
    </source>
</evidence>
<dbReference type="CDD" id="cd00028">
    <property type="entry name" value="B_lectin"/>
    <property type="match status" value="1"/>
</dbReference>
<dbReference type="GO" id="GO:0004674">
    <property type="term" value="F:protein serine/threonine kinase activity"/>
    <property type="evidence" value="ECO:0000318"/>
    <property type="project" value="GO_Central"/>
</dbReference>
<dbReference type="eggNOG" id="ENOG502QTV8">
    <property type="taxonomic scope" value="Eukaryota"/>
</dbReference>
<dbReference type="InterPro" id="IPR036426">
    <property type="entry name" value="Bulb-type_lectin_dom_sf"/>
</dbReference>
<dbReference type="PANTHER" id="PTHR27002:SF1111">
    <property type="entry name" value="NON-SPECIFIC SERINE_THREONINE PROTEIN KINASE"/>
    <property type="match status" value="1"/>
</dbReference>
<gene>
    <name evidence="28" type="primary">LOC104608853</name>
</gene>
<keyword evidence="15" id="KW-0675">Receptor</keyword>
<comment type="similarity">
    <text evidence="19">Belongs to the protein kinase superfamily. Ser/Thr protein kinase family.</text>
</comment>
<keyword evidence="27" id="KW-1185">Reference proteome</keyword>
<feature type="domain" description="Bulb-type lectin" evidence="25">
    <location>
        <begin position="58"/>
        <end position="177"/>
    </location>
</feature>
<keyword evidence="20" id="KW-0245">EGF-like domain</keyword>
<evidence type="ECO:0000256" key="2">
    <source>
        <dbReference type="ARBA" id="ARBA00022475"/>
    </source>
</evidence>
<keyword evidence="2" id="KW-1003">Cell membrane</keyword>
<dbReference type="Pfam" id="PF07714">
    <property type="entry name" value="PK_Tyr_Ser-Thr"/>
    <property type="match status" value="1"/>
</dbReference>
<evidence type="ECO:0000256" key="12">
    <source>
        <dbReference type="ARBA" id="ARBA00022989"/>
    </source>
</evidence>
<dbReference type="RefSeq" id="XP_010273260.1">
    <property type="nucleotide sequence ID" value="XM_010274958.2"/>
</dbReference>
<keyword evidence="11 19" id="KW-0067">ATP-binding</keyword>
<dbReference type="GO" id="GO:0030246">
    <property type="term" value="F:carbohydrate binding"/>
    <property type="evidence" value="ECO:0007669"/>
    <property type="project" value="UniProtKB-KW"/>
</dbReference>
<dbReference type="PROSITE" id="PS50011">
    <property type="entry name" value="PROTEIN_KINASE_DOM"/>
    <property type="match status" value="1"/>
</dbReference>
<evidence type="ECO:0000259" key="24">
    <source>
        <dbReference type="PROSITE" id="PS50026"/>
    </source>
</evidence>
<dbReference type="InterPro" id="IPR008271">
    <property type="entry name" value="Ser/Thr_kinase_AS"/>
</dbReference>
<evidence type="ECO:0000256" key="10">
    <source>
        <dbReference type="ARBA" id="ARBA00022777"/>
    </source>
</evidence>
<keyword evidence="14" id="KW-1015">Disulfide bond</keyword>
<dbReference type="InterPro" id="IPR001245">
    <property type="entry name" value="Ser-Thr/Tyr_kinase_cat_dom"/>
</dbReference>
<evidence type="ECO:0000256" key="8">
    <source>
        <dbReference type="ARBA" id="ARBA00022734"/>
    </source>
</evidence>
<evidence type="ECO:0000256" key="9">
    <source>
        <dbReference type="ARBA" id="ARBA00022741"/>
    </source>
</evidence>
<dbReference type="InterPro" id="IPR011009">
    <property type="entry name" value="Kinase-like_dom_sf"/>
</dbReference>
<dbReference type="SUPFAM" id="SSF51110">
    <property type="entry name" value="alpha-D-mannose-specific plant lectins"/>
    <property type="match status" value="1"/>
</dbReference>
<dbReference type="PROSITE" id="PS50026">
    <property type="entry name" value="EGF_3"/>
    <property type="match status" value="1"/>
</dbReference>
<keyword evidence="10 19" id="KW-0418">Kinase</keyword>
<keyword evidence="4" id="KW-0597">Phosphoprotein</keyword>
<feature type="compositionally biased region" description="Polar residues" evidence="21">
    <location>
        <begin position="884"/>
        <end position="893"/>
    </location>
</feature>
<evidence type="ECO:0000256" key="3">
    <source>
        <dbReference type="ARBA" id="ARBA00022527"/>
    </source>
</evidence>
<keyword evidence="7" id="KW-0732">Signal</keyword>
<keyword evidence="13 22" id="KW-0472">Membrane</keyword>
<keyword evidence="12 22" id="KW-1133">Transmembrane helix</keyword>
<protein>
    <recommendedName>
        <fullName evidence="19">Receptor-like serine/threonine-protein kinase</fullName>
        <ecNumber evidence="19">2.7.11.1</ecNumber>
    </recommendedName>
</protein>
<evidence type="ECO:0000256" key="11">
    <source>
        <dbReference type="ARBA" id="ARBA00022840"/>
    </source>
</evidence>
<sequence length="893" mass="100383">MMWKRGRVMWIRWFATADNLISFSFFSAIFLSCSSQLFCSARDTITPSQPIFDRGVERDTLVSTGGIFELGFFTPGDDFTNGISTNKRYLGIWYHGLSPRSVVWVANRNQPILDRQGVFQIGQDGNLNLLDKLEGKVVWSSSKVSSAATANTTAKLLDTGNFILSGGDQAPIWQSFIYDEANPSNTFLPGMKLEVNQKLQSWIDEYDPAYGDFIFERSGPNQFTIKNRSTLYWRSGSSEDFSVLEEMPKSVLNLLLNYTSVKRDSLRKFDNNSRLVIDPSGQIKHLTKDNNSWSLLWFQPSDDCSVVRACGPNGVCNSSSTPVCSCLPGFNPKESEEWNSGKYSNGCTGNTEECKEMNFFSLYFSRVRIPESSYPESENEKSCRDECLDKCCYAYSYSFEPSLRLPEEASPSSLGTHSCWIWSSSDNLIDLQVDNSYTQVDRRRKLYFRVANFDSGRRCSANFRWDPTVANCIPDAAQESHSPRKQLIFIVVIPITAVIIFSCIVTFLCCLRRIVKGKGYRENIQPTSAFHLDESGERPSDILDSEEFIEDDKKGIGVPFFNFETIAAVTENFSDSNKLGQGGFGPVYKGQLPGGQEIAVKRLSRSSGQGLEEFKNEVLLISKLQHRNLVRLLGYSIKGDEKILLYEYMPNKSLDSFIFDQTHRLLLNWEMCFNIIMGIARGLLYLHQDSRLRVIHRDLKTSNILLDEEMNPKISDFGLARIFGGKQTEGNTSRVVGTYGYMSPEYALDGLFSIKSDVFSFGVVLLEIISGKKNTGFYQSEHTLTLLGYAWKLWKEGKMLALTDKSLCESCNAFEVTKCIHVALLCVQEEADDRPTMSNVILMLGSESANFPTPKQPAFIERRILSSSGPSGSSSSKPEISGSNQLTVTVDGR</sequence>
<feature type="region of interest" description="Disordered" evidence="21">
    <location>
        <begin position="865"/>
        <end position="893"/>
    </location>
</feature>
<evidence type="ECO:0000256" key="19">
    <source>
        <dbReference type="PIRNR" id="PIRNR000641"/>
    </source>
</evidence>
<evidence type="ECO:0000256" key="6">
    <source>
        <dbReference type="ARBA" id="ARBA00022692"/>
    </source>
</evidence>
<comment type="caution">
    <text evidence="20">Lacks conserved residue(s) required for the propagation of feature annotation.</text>
</comment>
<dbReference type="PROSITE" id="PS50948">
    <property type="entry name" value="PAN"/>
    <property type="match status" value="1"/>
</dbReference>
<keyword evidence="6 22" id="KW-0812">Transmembrane</keyword>
<dbReference type="Gene3D" id="1.10.510.10">
    <property type="entry name" value="Transferase(Phosphotransferase) domain 1"/>
    <property type="match status" value="1"/>
</dbReference>
<accession>A0A1U8B247</accession>
<dbReference type="InterPro" id="IPR000858">
    <property type="entry name" value="S_locus_glycoprot_dom"/>
</dbReference>
<dbReference type="InterPro" id="IPR000719">
    <property type="entry name" value="Prot_kinase_dom"/>
</dbReference>
<dbReference type="OrthoDB" id="1741851at2759"/>
<evidence type="ECO:0000256" key="13">
    <source>
        <dbReference type="ARBA" id="ARBA00023136"/>
    </source>
</evidence>
<name>A0A1U8B247_NELNU</name>
<dbReference type="GO" id="GO:0048544">
    <property type="term" value="P:recognition of pollen"/>
    <property type="evidence" value="ECO:0007669"/>
    <property type="project" value="InterPro"/>
</dbReference>
<evidence type="ECO:0000256" key="17">
    <source>
        <dbReference type="ARBA" id="ARBA00047899"/>
    </source>
</evidence>
<evidence type="ECO:0000256" key="22">
    <source>
        <dbReference type="SAM" id="Phobius"/>
    </source>
</evidence>
<dbReference type="FunFam" id="1.10.510.10:FF:000060">
    <property type="entry name" value="G-type lectin S-receptor-like serine/threonine-protein kinase"/>
    <property type="match status" value="1"/>
</dbReference>
<feature type="domain" description="EGF-like" evidence="24">
    <location>
        <begin position="300"/>
        <end position="336"/>
    </location>
</feature>